<name>A0A0F9DME7_9ZZZZ</name>
<keyword evidence="1" id="KW-0472">Membrane</keyword>
<feature type="non-terminal residue" evidence="2">
    <location>
        <position position="1"/>
    </location>
</feature>
<reference evidence="2" key="1">
    <citation type="journal article" date="2015" name="Nature">
        <title>Complex archaea that bridge the gap between prokaryotes and eukaryotes.</title>
        <authorList>
            <person name="Spang A."/>
            <person name="Saw J.H."/>
            <person name="Jorgensen S.L."/>
            <person name="Zaremba-Niedzwiedzka K."/>
            <person name="Martijn J."/>
            <person name="Lind A.E."/>
            <person name="van Eijk R."/>
            <person name="Schleper C."/>
            <person name="Guy L."/>
            <person name="Ettema T.J."/>
        </authorList>
    </citation>
    <scope>NUCLEOTIDE SEQUENCE</scope>
</reference>
<keyword evidence="1" id="KW-0812">Transmembrane</keyword>
<comment type="caution">
    <text evidence="2">The sequence shown here is derived from an EMBL/GenBank/DDBJ whole genome shotgun (WGS) entry which is preliminary data.</text>
</comment>
<evidence type="ECO:0000256" key="1">
    <source>
        <dbReference type="SAM" id="Phobius"/>
    </source>
</evidence>
<proteinExistence type="predicted"/>
<evidence type="ECO:0000313" key="2">
    <source>
        <dbReference type="EMBL" id="KKL62893.1"/>
    </source>
</evidence>
<protein>
    <submittedName>
        <fullName evidence="2">Uncharacterized protein</fullName>
    </submittedName>
</protein>
<organism evidence="2">
    <name type="scientific">marine sediment metagenome</name>
    <dbReference type="NCBI Taxonomy" id="412755"/>
    <lineage>
        <taxon>unclassified sequences</taxon>
        <taxon>metagenomes</taxon>
        <taxon>ecological metagenomes</taxon>
    </lineage>
</organism>
<feature type="transmembrane region" description="Helical" evidence="1">
    <location>
        <begin position="25"/>
        <end position="43"/>
    </location>
</feature>
<dbReference type="EMBL" id="LAZR01028347">
    <property type="protein sequence ID" value="KKL62893.1"/>
    <property type="molecule type" value="Genomic_DNA"/>
</dbReference>
<keyword evidence="1" id="KW-1133">Transmembrane helix</keyword>
<accession>A0A0F9DME7</accession>
<dbReference type="AlphaFoldDB" id="A0A0F9DME7"/>
<sequence>ELIFLNLPAGSNEVEIRYESTQVHFYGKALTILALLFIGLLLFNERNNNILYGQIIKRRRKTTK</sequence>
<gene>
    <name evidence="2" type="ORF">LCGC14_2180570</name>
</gene>